<reference evidence="3" key="2">
    <citation type="submission" date="2025-08" db="UniProtKB">
        <authorList>
            <consortium name="Ensembl"/>
        </authorList>
    </citation>
    <scope>IDENTIFICATION</scope>
</reference>
<dbReference type="STRING" id="51511.ENSCSAVP00000010147"/>
<dbReference type="Gene3D" id="2.60.200.20">
    <property type="match status" value="1"/>
</dbReference>
<evidence type="ECO:0000313" key="3">
    <source>
        <dbReference type="Ensembl" id="ENSCSAVP00000010147.1"/>
    </source>
</evidence>
<dbReference type="HOGENOM" id="CLU_1197199_0_0_1"/>
<feature type="compositionally biased region" description="Basic residues" evidence="1">
    <location>
        <begin position="149"/>
        <end position="159"/>
    </location>
</feature>
<feature type="region of interest" description="Disordered" evidence="1">
    <location>
        <begin position="108"/>
        <end position="206"/>
    </location>
</feature>
<dbReference type="Proteomes" id="UP000007875">
    <property type="component" value="Unassembled WGS sequence"/>
</dbReference>
<evidence type="ECO:0000313" key="4">
    <source>
        <dbReference type="Proteomes" id="UP000007875"/>
    </source>
</evidence>
<dbReference type="PROSITE" id="PS50006">
    <property type="entry name" value="FHA_DOMAIN"/>
    <property type="match status" value="1"/>
</dbReference>
<dbReference type="Ensembl" id="ENSCSAVT00000010271.1">
    <property type="protein sequence ID" value="ENSCSAVP00000010147.1"/>
    <property type="gene ID" value="ENSCSAVG00000005985.1"/>
</dbReference>
<name>H2YXT6_CIOSA</name>
<evidence type="ECO:0000256" key="1">
    <source>
        <dbReference type="SAM" id="MobiDB-lite"/>
    </source>
</evidence>
<feature type="compositionally biased region" description="Polar residues" evidence="1">
    <location>
        <begin position="189"/>
        <end position="198"/>
    </location>
</feature>
<feature type="compositionally biased region" description="Polar residues" evidence="1">
    <location>
        <begin position="220"/>
        <end position="232"/>
    </location>
</feature>
<dbReference type="CDD" id="cd22673">
    <property type="entry name" value="FHA_Ki67"/>
    <property type="match status" value="1"/>
</dbReference>
<dbReference type="SMART" id="SM00240">
    <property type="entry name" value="FHA"/>
    <property type="match status" value="1"/>
</dbReference>
<dbReference type="eggNOG" id="ENOG502QRVV">
    <property type="taxonomic scope" value="Eukaryota"/>
</dbReference>
<reference evidence="3" key="3">
    <citation type="submission" date="2025-09" db="UniProtKB">
        <authorList>
            <consortium name="Ensembl"/>
        </authorList>
    </citation>
    <scope>IDENTIFICATION</scope>
</reference>
<dbReference type="PANTHER" id="PTHR21603">
    <property type="entry name" value="ANTIGEN KI-67-LIKE PROTEIN"/>
    <property type="match status" value="1"/>
</dbReference>
<reference evidence="4" key="1">
    <citation type="submission" date="2003-08" db="EMBL/GenBank/DDBJ databases">
        <authorList>
            <person name="Birren B."/>
            <person name="Nusbaum C."/>
            <person name="Abebe A."/>
            <person name="Abouelleil A."/>
            <person name="Adekoya E."/>
            <person name="Ait-zahra M."/>
            <person name="Allen N."/>
            <person name="Allen T."/>
            <person name="An P."/>
            <person name="Anderson M."/>
            <person name="Anderson S."/>
            <person name="Arachchi H."/>
            <person name="Armbruster J."/>
            <person name="Bachantsang P."/>
            <person name="Baldwin J."/>
            <person name="Barry A."/>
            <person name="Bayul T."/>
            <person name="Blitshsteyn B."/>
            <person name="Bloom T."/>
            <person name="Blye J."/>
            <person name="Boguslavskiy L."/>
            <person name="Borowsky M."/>
            <person name="Boukhgalter B."/>
            <person name="Brunache A."/>
            <person name="Butler J."/>
            <person name="Calixte N."/>
            <person name="Calvo S."/>
            <person name="Camarata J."/>
            <person name="Campo K."/>
            <person name="Chang J."/>
            <person name="Cheshatsang Y."/>
            <person name="Citroen M."/>
            <person name="Collymore A."/>
            <person name="Considine T."/>
            <person name="Cook A."/>
            <person name="Cooke P."/>
            <person name="Corum B."/>
            <person name="Cuomo C."/>
            <person name="David R."/>
            <person name="Dawoe T."/>
            <person name="Degray S."/>
            <person name="Dodge S."/>
            <person name="Dooley K."/>
            <person name="Dorje P."/>
            <person name="Dorjee K."/>
            <person name="Dorris L."/>
            <person name="Duffey N."/>
            <person name="Dupes A."/>
            <person name="Elkins T."/>
            <person name="Engels R."/>
            <person name="Erickson J."/>
            <person name="Farina A."/>
            <person name="Faro S."/>
            <person name="Ferreira P."/>
            <person name="Fischer H."/>
            <person name="Fitzgerald M."/>
            <person name="Foley K."/>
            <person name="Gage D."/>
            <person name="Galagan J."/>
            <person name="Gearin G."/>
            <person name="Gnerre S."/>
            <person name="Gnirke A."/>
            <person name="Goyette A."/>
            <person name="Graham J."/>
            <person name="Grandbois E."/>
            <person name="Gyaltsen K."/>
            <person name="Hafez N."/>
            <person name="Hagopian D."/>
            <person name="Hagos B."/>
            <person name="Hall J."/>
            <person name="Hatcher B."/>
            <person name="Heller A."/>
            <person name="Higgins H."/>
            <person name="Honan T."/>
            <person name="Horn A."/>
            <person name="Houde N."/>
            <person name="Hughes L."/>
            <person name="Hulme W."/>
            <person name="Husby E."/>
            <person name="Iliev I."/>
            <person name="Jaffe D."/>
            <person name="Jones C."/>
            <person name="Kamal M."/>
            <person name="Kamat A."/>
            <person name="Kamvysselis M."/>
            <person name="Karlsson E."/>
            <person name="Kells C."/>
            <person name="Kieu A."/>
            <person name="Kisner P."/>
            <person name="Kodira C."/>
            <person name="Kulbokas E."/>
            <person name="Labutti K."/>
            <person name="Lama D."/>
            <person name="Landers T."/>
            <person name="Leger J."/>
            <person name="Levine S."/>
            <person name="Lewis D."/>
            <person name="Lewis T."/>
            <person name="Lindblad-toh K."/>
            <person name="Liu X."/>
            <person name="Lokyitsang T."/>
            <person name="Lokyitsang Y."/>
            <person name="Lucien O."/>
            <person name="Lui A."/>
            <person name="Ma L.J."/>
            <person name="Mabbitt R."/>
            <person name="Macdonald J."/>
            <person name="Maclean C."/>
            <person name="Major J."/>
            <person name="Manning J."/>
            <person name="Marabella R."/>
            <person name="Maru K."/>
            <person name="Matthews C."/>
            <person name="Mauceli E."/>
            <person name="Mccarthy M."/>
            <person name="Mcdonough S."/>
            <person name="Mcghee T."/>
            <person name="Meldrim J."/>
            <person name="Meneus L."/>
            <person name="Mesirov J."/>
            <person name="Mihalev A."/>
            <person name="Mihova T."/>
            <person name="Mikkelsen T."/>
            <person name="Mlenga V."/>
            <person name="Moru K."/>
            <person name="Mozes J."/>
            <person name="Mulrain L."/>
            <person name="Munson G."/>
            <person name="Naylor J."/>
            <person name="Newes C."/>
            <person name="Nguyen C."/>
            <person name="Nguyen N."/>
            <person name="Nguyen T."/>
            <person name="Nicol R."/>
            <person name="Nielsen C."/>
            <person name="Nizzari M."/>
            <person name="Norbu C."/>
            <person name="Norbu N."/>
            <person name="O'donnell P."/>
            <person name="Okoawo O."/>
            <person name="O'leary S."/>
            <person name="Omotosho B."/>
            <person name="O'neill K."/>
            <person name="Osman S."/>
            <person name="Parker S."/>
            <person name="Perrin D."/>
            <person name="Phunkhang P."/>
            <person name="Piqani B."/>
            <person name="Purcell S."/>
            <person name="Rachupka T."/>
            <person name="Ramasamy U."/>
            <person name="Rameau R."/>
            <person name="Ray V."/>
            <person name="Raymond C."/>
            <person name="Retta R."/>
            <person name="Richardson S."/>
            <person name="Rise C."/>
            <person name="Rodriguez J."/>
            <person name="Rogers J."/>
            <person name="Rogov P."/>
            <person name="Rutman M."/>
            <person name="Schupbach R."/>
            <person name="Seaman C."/>
            <person name="Settipalli S."/>
            <person name="Sharpe T."/>
            <person name="Sheridan J."/>
            <person name="Sherpa N."/>
            <person name="Shi J."/>
            <person name="Smirnov S."/>
            <person name="Smith C."/>
            <person name="Sougnez C."/>
            <person name="Spencer B."/>
            <person name="Stalker J."/>
            <person name="Stange-thomann N."/>
            <person name="Stavropoulos S."/>
            <person name="Stetson K."/>
            <person name="Stone C."/>
            <person name="Stone S."/>
            <person name="Stubbs M."/>
            <person name="Talamas J."/>
            <person name="Tchuinga P."/>
            <person name="Tenzing P."/>
            <person name="Tesfaye S."/>
            <person name="Theodore J."/>
            <person name="Thoulutsang Y."/>
            <person name="Topham K."/>
            <person name="Towey S."/>
            <person name="Tsamla T."/>
            <person name="Tsomo N."/>
            <person name="Vallee D."/>
            <person name="Vassiliev H."/>
            <person name="Venkataraman V."/>
            <person name="Vinson J."/>
            <person name="Vo A."/>
            <person name="Wade C."/>
            <person name="Wang S."/>
            <person name="Wangchuk T."/>
            <person name="Wangdi T."/>
            <person name="Whittaker C."/>
            <person name="Wilkinson J."/>
            <person name="Wu Y."/>
            <person name="Wyman D."/>
            <person name="Yadav S."/>
            <person name="Yang S."/>
            <person name="Yang X."/>
            <person name="Yeager S."/>
            <person name="Yee E."/>
            <person name="Young G."/>
            <person name="Zainoun J."/>
            <person name="Zembeck L."/>
            <person name="Zimmer A."/>
            <person name="Zody M."/>
            <person name="Lander E."/>
        </authorList>
    </citation>
    <scope>NUCLEOTIDE SEQUENCE [LARGE SCALE GENOMIC DNA]</scope>
</reference>
<feature type="region of interest" description="Disordered" evidence="1">
    <location>
        <begin position="213"/>
        <end position="232"/>
    </location>
</feature>
<dbReference type="InterPro" id="IPR008984">
    <property type="entry name" value="SMAD_FHA_dom_sf"/>
</dbReference>
<evidence type="ECO:0000259" key="2">
    <source>
        <dbReference type="PROSITE" id="PS50006"/>
    </source>
</evidence>
<organism evidence="3 4">
    <name type="scientific">Ciona savignyi</name>
    <name type="common">Pacific transparent sea squirt</name>
    <dbReference type="NCBI Taxonomy" id="51511"/>
    <lineage>
        <taxon>Eukaryota</taxon>
        <taxon>Metazoa</taxon>
        <taxon>Chordata</taxon>
        <taxon>Tunicata</taxon>
        <taxon>Ascidiacea</taxon>
        <taxon>Phlebobranchia</taxon>
        <taxon>Cionidae</taxon>
        <taxon>Ciona</taxon>
    </lineage>
</organism>
<dbReference type="GO" id="GO:0005694">
    <property type="term" value="C:chromosome"/>
    <property type="evidence" value="ECO:0007669"/>
    <property type="project" value="TreeGrafter"/>
</dbReference>
<dbReference type="OMA" id="IPCENTA"/>
<keyword evidence="4" id="KW-1185">Reference proteome</keyword>
<dbReference type="AlphaFoldDB" id="H2YXT6"/>
<dbReference type="SUPFAM" id="SSF49879">
    <property type="entry name" value="SMAD/FHA domain"/>
    <property type="match status" value="1"/>
</dbReference>
<dbReference type="InParanoid" id="H2YXT6"/>
<feature type="compositionally biased region" description="Basic and acidic residues" evidence="1">
    <location>
        <begin position="109"/>
        <end position="120"/>
    </location>
</feature>
<dbReference type="GO" id="GO:0007088">
    <property type="term" value="P:regulation of mitotic nuclear division"/>
    <property type="evidence" value="ECO:0007669"/>
    <property type="project" value="TreeGrafter"/>
</dbReference>
<dbReference type="Pfam" id="PF00498">
    <property type="entry name" value="FHA"/>
    <property type="match status" value="1"/>
</dbReference>
<dbReference type="GO" id="GO:0005634">
    <property type="term" value="C:nucleus"/>
    <property type="evidence" value="ECO:0007669"/>
    <property type="project" value="TreeGrafter"/>
</dbReference>
<accession>H2YXT6</accession>
<proteinExistence type="predicted"/>
<dbReference type="InterPro" id="IPR000253">
    <property type="entry name" value="FHA_dom"/>
</dbReference>
<dbReference type="GO" id="GO:0051983">
    <property type="term" value="P:regulation of chromosome segregation"/>
    <property type="evidence" value="ECO:0007669"/>
    <property type="project" value="TreeGrafter"/>
</dbReference>
<dbReference type="PANTHER" id="PTHR21603:SF18">
    <property type="entry name" value="ANTIGEN KI-67-LIKE PROTEIN"/>
    <property type="match status" value="1"/>
</dbReference>
<dbReference type="GeneTree" id="ENSGT00940000154352"/>
<protein>
    <recommendedName>
        <fullName evidence="2">FHA domain-containing protein</fullName>
    </recommendedName>
</protein>
<sequence>MPLYGKIYVIRRNGTDGSQFPLTSRSCLFGRRLDCDIRIQLPTVSNEHCRLEAGENGEFELQNLSPNQTKVNGDLLKGSTIVRHKDVFTIHDRSFRFEYPENTAFYKTPAKETTKNETPGKKTPLREIQASNPGNDSPFGALVKDMKKSLKSTPKKSKPKSSVENAENYNSGKKKKERKSIDKRKSKSPATQTNTNPQDAVAIPCENTADLANINEDSNKTTVTSVLDDNSN</sequence>
<feature type="compositionally biased region" description="Basic residues" evidence="1">
    <location>
        <begin position="172"/>
        <end position="187"/>
    </location>
</feature>
<feature type="domain" description="FHA" evidence="2">
    <location>
        <begin position="27"/>
        <end position="76"/>
    </location>
</feature>